<name>A0A7W7CSB8_9ACTN</name>
<proteinExistence type="predicted"/>
<dbReference type="InterPro" id="IPR029058">
    <property type="entry name" value="AB_hydrolase_fold"/>
</dbReference>
<dbReference type="Gene3D" id="3.40.50.1820">
    <property type="entry name" value="alpha/beta hydrolase"/>
    <property type="match status" value="1"/>
</dbReference>
<organism evidence="3 4">
    <name type="scientific">Paractinoplanes abujensis</name>
    <dbReference type="NCBI Taxonomy" id="882441"/>
    <lineage>
        <taxon>Bacteria</taxon>
        <taxon>Bacillati</taxon>
        <taxon>Actinomycetota</taxon>
        <taxon>Actinomycetes</taxon>
        <taxon>Micromonosporales</taxon>
        <taxon>Micromonosporaceae</taxon>
        <taxon>Paractinoplanes</taxon>
    </lineage>
</organism>
<dbReference type="InterPro" id="IPR050300">
    <property type="entry name" value="GDXG_lipolytic_enzyme"/>
</dbReference>
<protein>
    <submittedName>
        <fullName evidence="3">Acetyl esterase/lipase</fullName>
    </submittedName>
</protein>
<dbReference type="InterPro" id="IPR013094">
    <property type="entry name" value="AB_hydrolase_3"/>
</dbReference>
<feature type="domain" description="Alpha/beta hydrolase fold-3" evidence="2">
    <location>
        <begin position="97"/>
        <end position="304"/>
    </location>
</feature>
<reference evidence="3 4" key="1">
    <citation type="submission" date="2020-08" db="EMBL/GenBank/DDBJ databases">
        <title>Sequencing the genomes of 1000 actinobacteria strains.</title>
        <authorList>
            <person name="Klenk H.-P."/>
        </authorList>
    </citation>
    <scope>NUCLEOTIDE SEQUENCE [LARGE SCALE GENOMIC DNA]</scope>
    <source>
        <strain evidence="3 4">DSM 45518</strain>
    </source>
</reference>
<dbReference type="PANTHER" id="PTHR48081:SF8">
    <property type="entry name" value="ALPHA_BETA HYDROLASE FOLD-3 DOMAIN-CONTAINING PROTEIN-RELATED"/>
    <property type="match status" value="1"/>
</dbReference>
<gene>
    <name evidence="3" type="ORF">BKA14_003988</name>
</gene>
<keyword evidence="4" id="KW-1185">Reference proteome</keyword>
<dbReference type="SUPFAM" id="SSF53474">
    <property type="entry name" value="alpha/beta-Hydrolases"/>
    <property type="match status" value="1"/>
</dbReference>
<dbReference type="EMBL" id="JACHMF010000001">
    <property type="protein sequence ID" value="MBB4693840.1"/>
    <property type="molecule type" value="Genomic_DNA"/>
</dbReference>
<dbReference type="Pfam" id="PF07859">
    <property type="entry name" value="Abhydrolase_3"/>
    <property type="match status" value="1"/>
</dbReference>
<dbReference type="Proteomes" id="UP000542742">
    <property type="component" value="Unassembled WGS sequence"/>
</dbReference>
<keyword evidence="1" id="KW-0378">Hydrolase</keyword>
<evidence type="ECO:0000313" key="4">
    <source>
        <dbReference type="Proteomes" id="UP000542742"/>
    </source>
</evidence>
<evidence type="ECO:0000313" key="3">
    <source>
        <dbReference type="EMBL" id="MBB4693840.1"/>
    </source>
</evidence>
<accession>A0A7W7CSB8</accession>
<dbReference type="GO" id="GO:0016787">
    <property type="term" value="F:hydrolase activity"/>
    <property type="evidence" value="ECO:0007669"/>
    <property type="project" value="UniProtKB-KW"/>
</dbReference>
<dbReference type="RefSeq" id="WP_239092988.1">
    <property type="nucleotide sequence ID" value="NZ_BOMC01000053.1"/>
</dbReference>
<evidence type="ECO:0000256" key="1">
    <source>
        <dbReference type="ARBA" id="ARBA00022801"/>
    </source>
</evidence>
<comment type="caution">
    <text evidence="3">The sequence shown here is derived from an EMBL/GenBank/DDBJ whole genome shotgun (WGS) entry which is preliminary data.</text>
</comment>
<dbReference type="PANTHER" id="PTHR48081">
    <property type="entry name" value="AB HYDROLASE SUPERFAMILY PROTEIN C4A8.06C"/>
    <property type="match status" value="1"/>
</dbReference>
<dbReference type="AlphaFoldDB" id="A0A7W7CSB8"/>
<sequence length="330" mass="34388">MTNVLPETAAGPPPPFDPELGAALAVIGEQMPPALTADMIQPMREGALLADLTDDDLARAGAFTVTRRQVPGPAGDPDVELLILTPTGATTPLPAIYHTHGGGMVVGNNRTGVEVVQDWAAEVPSVIVSVEYRLAPEHPHPAPVEDCYAGLVWTAEHAAELGIDPERIVIAGASAGGGLAAGVALMARDRGGPALLGQMLLCPMIDDRNDTVSAIQMAGRGVWDRTANDTGWTALLGEARGGADVSPYAAPARATDLSGLPPAFVDVGSAETFRDEDVAYASAIWRSGGQAELHVWPGGFHGFDMMVPQAAVSQDARAARVRWLSRLMGM</sequence>
<evidence type="ECO:0000259" key="2">
    <source>
        <dbReference type="Pfam" id="PF07859"/>
    </source>
</evidence>